<proteinExistence type="predicted"/>
<feature type="compositionally biased region" description="Basic residues" evidence="1">
    <location>
        <begin position="150"/>
        <end position="161"/>
    </location>
</feature>
<evidence type="ECO:0000313" key="2">
    <source>
        <dbReference type="EMBL" id="TKW10077.1"/>
    </source>
</evidence>
<feature type="region of interest" description="Disordered" evidence="1">
    <location>
        <begin position="135"/>
        <end position="168"/>
    </location>
</feature>
<evidence type="ECO:0000256" key="1">
    <source>
        <dbReference type="SAM" id="MobiDB-lite"/>
    </source>
</evidence>
<dbReference type="Gramene" id="TKW10077">
    <property type="protein sequence ID" value="TKW10077"/>
    <property type="gene ID" value="SEVIR_6G097000v2"/>
</dbReference>
<evidence type="ECO:0000313" key="3">
    <source>
        <dbReference type="Proteomes" id="UP000298652"/>
    </source>
</evidence>
<dbReference type="EMBL" id="CM016557">
    <property type="protein sequence ID" value="TKW10077.1"/>
    <property type="molecule type" value="Genomic_DNA"/>
</dbReference>
<dbReference type="AlphaFoldDB" id="A0A4U6UHW9"/>
<protein>
    <submittedName>
        <fullName evidence="2">Uncharacterized protein</fullName>
    </submittedName>
</protein>
<gene>
    <name evidence="2" type="ORF">SEVIR_6G097000v2</name>
</gene>
<accession>A0A4U6UHW9</accession>
<organism evidence="2 3">
    <name type="scientific">Setaria viridis</name>
    <name type="common">Green bristlegrass</name>
    <name type="synonym">Setaria italica subsp. viridis</name>
    <dbReference type="NCBI Taxonomy" id="4556"/>
    <lineage>
        <taxon>Eukaryota</taxon>
        <taxon>Viridiplantae</taxon>
        <taxon>Streptophyta</taxon>
        <taxon>Embryophyta</taxon>
        <taxon>Tracheophyta</taxon>
        <taxon>Spermatophyta</taxon>
        <taxon>Magnoliopsida</taxon>
        <taxon>Liliopsida</taxon>
        <taxon>Poales</taxon>
        <taxon>Poaceae</taxon>
        <taxon>PACMAD clade</taxon>
        <taxon>Panicoideae</taxon>
        <taxon>Panicodae</taxon>
        <taxon>Paniceae</taxon>
        <taxon>Cenchrinae</taxon>
        <taxon>Setaria</taxon>
    </lineage>
</organism>
<dbReference type="Proteomes" id="UP000298652">
    <property type="component" value="Chromosome 6"/>
</dbReference>
<dbReference type="OMA" id="TRTCWLV"/>
<reference evidence="2" key="1">
    <citation type="submission" date="2019-03" db="EMBL/GenBank/DDBJ databases">
        <title>WGS assembly of Setaria viridis.</title>
        <authorList>
            <person name="Huang P."/>
            <person name="Jenkins J."/>
            <person name="Grimwood J."/>
            <person name="Barry K."/>
            <person name="Healey A."/>
            <person name="Mamidi S."/>
            <person name="Sreedasyam A."/>
            <person name="Shu S."/>
            <person name="Feldman M."/>
            <person name="Wu J."/>
            <person name="Yu Y."/>
            <person name="Chen C."/>
            <person name="Johnson J."/>
            <person name="Rokhsar D."/>
            <person name="Baxter I."/>
            <person name="Schmutz J."/>
            <person name="Brutnell T."/>
            <person name="Kellogg E."/>
        </authorList>
    </citation>
    <scope>NUCLEOTIDE SEQUENCE [LARGE SCALE GENOMIC DNA]</scope>
</reference>
<feature type="compositionally biased region" description="Low complexity" evidence="1">
    <location>
        <begin position="135"/>
        <end position="149"/>
    </location>
</feature>
<keyword evidence="3" id="KW-1185">Reference proteome</keyword>
<sequence length="168" mass="18249">MSFWPYLRQLWPSSAGPSAAPPPAAATRTCWLVQRAVALRFLGLAPRNGCSEPASLRGLGAPESCCCCCAAGRRKCAARSGERAMPMERSVSATISWTRRWQRSTEAASEGACSCSSSRRTRSCTRHSFETSCARAPHSPPSAIAAAAARSRRSTRRRRNRCSWTRGV</sequence>
<name>A0A4U6UHW9_SETVI</name>